<evidence type="ECO:0000256" key="1">
    <source>
        <dbReference type="ARBA" id="ARBA00004651"/>
    </source>
</evidence>
<protein>
    <recommendedName>
        <fullName evidence="8">RDD domain-containing protein</fullName>
    </recommendedName>
</protein>
<dbReference type="InterPro" id="IPR010432">
    <property type="entry name" value="RDD"/>
</dbReference>
<feature type="domain" description="RDD" evidence="8">
    <location>
        <begin position="121"/>
        <end position="259"/>
    </location>
</feature>
<dbReference type="RefSeq" id="YP_002515905.1">
    <property type="nucleotide sequence ID" value="NC_011916.1"/>
</dbReference>
<dbReference type="GeneID" id="7332222"/>
<evidence type="ECO:0000259" key="8">
    <source>
        <dbReference type="Pfam" id="PF06271"/>
    </source>
</evidence>
<feature type="transmembrane region" description="Helical" evidence="7">
    <location>
        <begin position="270"/>
        <end position="292"/>
    </location>
</feature>
<dbReference type="PANTHER" id="PTHR36115">
    <property type="entry name" value="PROLINE-RICH ANTIGEN HOMOLOG-RELATED"/>
    <property type="match status" value="1"/>
</dbReference>
<accession>A0A0H3C5P1</accession>
<organism evidence="9 10">
    <name type="scientific">Caulobacter vibrioides (strain NA1000 / CB15N)</name>
    <name type="common">Caulobacter crescentus</name>
    <dbReference type="NCBI Taxonomy" id="565050"/>
    <lineage>
        <taxon>Bacteria</taxon>
        <taxon>Pseudomonadati</taxon>
        <taxon>Pseudomonadota</taxon>
        <taxon>Alphaproteobacteria</taxon>
        <taxon>Caulobacterales</taxon>
        <taxon>Caulobacteraceae</taxon>
        <taxon>Caulobacter</taxon>
    </lineage>
</organism>
<keyword evidence="2" id="KW-1003">Cell membrane</keyword>
<dbReference type="InterPro" id="IPR051791">
    <property type="entry name" value="Pra-immunoreactive"/>
</dbReference>
<dbReference type="HOGENOM" id="CLU_939061_0_0_5"/>
<evidence type="ECO:0000256" key="2">
    <source>
        <dbReference type="ARBA" id="ARBA00022475"/>
    </source>
</evidence>
<evidence type="ECO:0000256" key="4">
    <source>
        <dbReference type="ARBA" id="ARBA00022989"/>
    </source>
</evidence>
<evidence type="ECO:0000256" key="7">
    <source>
        <dbReference type="SAM" id="Phobius"/>
    </source>
</evidence>
<feature type="transmembrane region" description="Helical" evidence="7">
    <location>
        <begin position="226"/>
        <end position="250"/>
    </location>
</feature>
<name>A0A0H3C5P1_CAUVN</name>
<sequence>MSSRYWGYLGPTGEGGPVSTDELALFLRERLITVDTPVRPAEGMRWEPLAYWLPELAPFAVRPDDTRVRPDPGPSNSPQPFADQPVEPRAPAALEELPFVLAPSPGPAAPSSRRGWTDRAPHPWRRYGARLLDAAVLGYPTALLLGAIGGVVAPTQTQGVITFLTTDLWGRVADIMLNVLLVIPAHAILLGLTGSTPGKWLFGIRIVRPDGRPIGVFTAFWRELRVWFQGLAMGIPFVSLFTLFAGFSWLKDDGHTPWDPPKRRVALHRPQGAAQVLLALLGLALLIAVRVWEAQP</sequence>
<feature type="transmembrane region" description="Helical" evidence="7">
    <location>
        <begin position="134"/>
        <end position="155"/>
    </location>
</feature>
<dbReference type="EMBL" id="CP001340">
    <property type="protein sequence ID" value="ACL93997.1"/>
    <property type="molecule type" value="Genomic_DNA"/>
</dbReference>
<dbReference type="Proteomes" id="UP000001364">
    <property type="component" value="Chromosome"/>
</dbReference>
<proteinExistence type="predicted"/>
<reference evidence="9 10" key="1">
    <citation type="journal article" date="2010" name="J. Bacteriol.">
        <title>The genetic basis of laboratory adaptation in Caulobacter crescentus.</title>
        <authorList>
            <person name="Marks M.E."/>
            <person name="Castro-Rojas C.M."/>
            <person name="Teiling C."/>
            <person name="Du L."/>
            <person name="Kapatral V."/>
            <person name="Walunas T.L."/>
            <person name="Crosson S."/>
        </authorList>
    </citation>
    <scope>NUCLEOTIDE SEQUENCE [LARGE SCALE GENOMIC DNA]</scope>
    <source>
        <strain evidence="10">NA1000 / CB15N</strain>
    </source>
</reference>
<evidence type="ECO:0000256" key="3">
    <source>
        <dbReference type="ARBA" id="ARBA00022692"/>
    </source>
</evidence>
<evidence type="ECO:0000313" key="10">
    <source>
        <dbReference type="Proteomes" id="UP000001364"/>
    </source>
</evidence>
<keyword evidence="5 7" id="KW-0472">Membrane</keyword>
<dbReference type="Pfam" id="PF06271">
    <property type="entry name" value="RDD"/>
    <property type="match status" value="1"/>
</dbReference>
<feature type="transmembrane region" description="Helical" evidence="7">
    <location>
        <begin position="175"/>
        <end position="195"/>
    </location>
</feature>
<dbReference type="KEGG" id="ccs:CCNA_00532"/>
<evidence type="ECO:0000256" key="5">
    <source>
        <dbReference type="ARBA" id="ARBA00023136"/>
    </source>
</evidence>
<comment type="subcellular location">
    <subcellularLocation>
        <location evidence="1">Cell membrane</location>
        <topology evidence="1">Multi-pass membrane protein</topology>
    </subcellularLocation>
</comment>
<gene>
    <name evidence="9" type="ordered locus">CCNA_00532</name>
</gene>
<keyword evidence="3 7" id="KW-0812">Transmembrane</keyword>
<feature type="region of interest" description="Disordered" evidence="6">
    <location>
        <begin position="63"/>
        <end position="86"/>
    </location>
</feature>
<evidence type="ECO:0000256" key="6">
    <source>
        <dbReference type="SAM" id="MobiDB-lite"/>
    </source>
</evidence>
<evidence type="ECO:0000313" key="9">
    <source>
        <dbReference type="EMBL" id="ACL93997.1"/>
    </source>
</evidence>
<dbReference type="OrthoDB" id="198456at2"/>
<dbReference type="RefSeq" id="WP_010918386.1">
    <property type="nucleotide sequence ID" value="NC_011916.1"/>
</dbReference>
<keyword evidence="4 7" id="KW-1133">Transmembrane helix</keyword>
<dbReference type="AlphaFoldDB" id="A0A0H3C5P1"/>
<dbReference type="PATRIC" id="fig|565050.3.peg.524"/>
<dbReference type="GO" id="GO:0005886">
    <property type="term" value="C:plasma membrane"/>
    <property type="evidence" value="ECO:0007669"/>
    <property type="project" value="UniProtKB-SubCell"/>
</dbReference>
<keyword evidence="10" id="KW-1185">Reference proteome</keyword>